<accession>A0A848LKU9</accession>
<dbReference type="SMART" id="SM00448">
    <property type="entry name" value="REC"/>
    <property type="match status" value="1"/>
</dbReference>
<protein>
    <submittedName>
        <fullName evidence="4">Response regulator</fullName>
    </submittedName>
</protein>
<keyword evidence="1 2" id="KW-0597">Phosphoprotein</keyword>
<gene>
    <name evidence="4" type="ORF">HG543_26140</name>
</gene>
<dbReference type="Pfam" id="PF00072">
    <property type="entry name" value="Response_reg"/>
    <property type="match status" value="1"/>
</dbReference>
<dbReference type="InterPro" id="IPR011006">
    <property type="entry name" value="CheY-like_superfamily"/>
</dbReference>
<keyword evidence="5" id="KW-1185">Reference proteome</keyword>
<proteinExistence type="predicted"/>
<dbReference type="EMBL" id="JABBJJ010000132">
    <property type="protein sequence ID" value="NMO18312.1"/>
    <property type="molecule type" value="Genomic_DNA"/>
</dbReference>
<dbReference type="RefSeq" id="WP_169347583.1">
    <property type="nucleotide sequence ID" value="NZ_JABBJJ010000132.1"/>
</dbReference>
<comment type="caution">
    <text evidence="4">The sequence shown here is derived from an EMBL/GenBank/DDBJ whole genome shotgun (WGS) entry which is preliminary data.</text>
</comment>
<feature type="modified residue" description="4-aspartylphosphate" evidence="2">
    <location>
        <position position="52"/>
    </location>
</feature>
<evidence type="ECO:0000313" key="5">
    <source>
        <dbReference type="Proteomes" id="UP000518300"/>
    </source>
</evidence>
<dbReference type="PANTHER" id="PTHR44591">
    <property type="entry name" value="STRESS RESPONSE REGULATOR PROTEIN 1"/>
    <property type="match status" value="1"/>
</dbReference>
<dbReference type="AlphaFoldDB" id="A0A848LKU9"/>
<evidence type="ECO:0000256" key="1">
    <source>
        <dbReference type="ARBA" id="ARBA00022553"/>
    </source>
</evidence>
<organism evidence="4 5">
    <name type="scientific">Pyxidicoccus fallax</name>
    <dbReference type="NCBI Taxonomy" id="394095"/>
    <lineage>
        <taxon>Bacteria</taxon>
        <taxon>Pseudomonadati</taxon>
        <taxon>Myxococcota</taxon>
        <taxon>Myxococcia</taxon>
        <taxon>Myxococcales</taxon>
        <taxon>Cystobacterineae</taxon>
        <taxon>Myxococcaceae</taxon>
        <taxon>Pyxidicoccus</taxon>
    </lineage>
</organism>
<dbReference type="Gene3D" id="3.40.50.2300">
    <property type="match status" value="1"/>
</dbReference>
<reference evidence="4 5" key="1">
    <citation type="submission" date="2020-04" db="EMBL/GenBank/DDBJ databases">
        <title>Draft genome of Pyxidicoccus fallax type strain.</title>
        <authorList>
            <person name="Whitworth D.E."/>
        </authorList>
    </citation>
    <scope>NUCLEOTIDE SEQUENCE [LARGE SCALE GENOMIC DNA]</scope>
    <source>
        <strain evidence="4 5">DSM 14698</strain>
    </source>
</reference>
<dbReference type="InterPro" id="IPR001789">
    <property type="entry name" value="Sig_transdc_resp-reg_receiver"/>
</dbReference>
<name>A0A848LKU9_9BACT</name>
<dbReference type="InterPro" id="IPR050595">
    <property type="entry name" value="Bact_response_regulator"/>
</dbReference>
<evidence type="ECO:0000313" key="4">
    <source>
        <dbReference type="EMBL" id="NMO18312.1"/>
    </source>
</evidence>
<feature type="domain" description="Response regulatory" evidence="3">
    <location>
        <begin position="4"/>
        <end position="118"/>
    </location>
</feature>
<dbReference type="GO" id="GO:0000160">
    <property type="term" value="P:phosphorelay signal transduction system"/>
    <property type="evidence" value="ECO:0007669"/>
    <property type="project" value="InterPro"/>
</dbReference>
<dbReference type="SUPFAM" id="SSF52172">
    <property type="entry name" value="CheY-like"/>
    <property type="match status" value="1"/>
</dbReference>
<dbReference type="PANTHER" id="PTHR44591:SF18">
    <property type="entry name" value="REGULATORY PROTEIN"/>
    <property type="match status" value="1"/>
</dbReference>
<dbReference type="PROSITE" id="PS50110">
    <property type="entry name" value="RESPONSE_REGULATORY"/>
    <property type="match status" value="1"/>
</dbReference>
<dbReference type="Proteomes" id="UP000518300">
    <property type="component" value="Unassembled WGS sequence"/>
</dbReference>
<evidence type="ECO:0000259" key="3">
    <source>
        <dbReference type="PROSITE" id="PS50110"/>
    </source>
</evidence>
<evidence type="ECO:0000256" key="2">
    <source>
        <dbReference type="PROSITE-ProRule" id="PRU00169"/>
    </source>
</evidence>
<sequence length="135" mass="14936">MKPKVLIVENSWTMRETLRLLLSGEFDCTTAPDGETGLAQALAQPPDVLVSDVNMDGMDGYELCRRFRAEPSLEDIPVIFVSGYTAREGVTREQGQPDAYLVKPAKPQVMIAEIHRLLRHDGEGPPLDAAMGKQR</sequence>